<keyword evidence="4" id="KW-1185">Reference proteome</keyword>
<feature type="region of interest" description="Disordered" evidence="2">
    <location>
        <begin position="111"/>
        <end position="133"/>
    </location>
</feature>
<dbReference type="InterPro" id="IPR011990">
    <property type="entry name" value="TPR-like_helical_dom_sf"/>
</dbReference>
<dbReference type="EMBL" id="KN822011">
    <property type="protein sequence ID" value="KIM67806.1"/>
    <property type="molecule type" value="Genomic_DNA"/>
</dbReference>
<feature type="compositionally biased region" description="Basic and acidic residues" evidence="2">
    <location>
        <begin position="123"/>
        <end position="133"/>
    </location>
</feature>
<name>A0A0C3EIP9_9AGAM</name>
<protein>
    <recommendedName>
        <fullName evidence="5">Pentacotripeptide-repeat region of PRORP domain-containing protein</fullName>
    </recommendedName>
</protein>
<keyword evidence="1" id="KW-0677">Repeat</keyword>
<accession>A0A0C3EIP9</accession>
<dbReference type="OrthoDB" id="1908178at2759"/>
<dbReference type="NCBIfam" id="TIGR00756">
    <property type="entry name" value="PPR"/>
    <property type="match status" value="1"/>
</dbReference>
<dbReference type="Pfam" id="PF01535">
    <property type="entry name" value="PPR"/>
    <property type="match status" value="1"/>
</dbReference>
<dbReference type="Gene3D" id="1.25.40.10">
    <property type="entry name" value="Tetratricopeptide repeat domain"/>
    <property type="match status" value="1"/>
</dbReference>
<feature type="region of interest" description="Disordered" evidence="2">
    <location>
        <begin position="258"/>
        <end position="282"/>
    </location>
</feature>
<dbReference type="HOGENOM" id="CLU_027583_0_0_1"/>
<organism evidence="3 4">
    <name type="scientific">Scleroderma citrinum Foug A</name>
    <dbReference type="NCBI Taxonomy" id="1036808"/>
    <lineage>
        <taxon>Eukaryota</taxon>
        <taxon>Fungi</taxon>
        <taxon>Dikarya</taxon>
        <taxon>Basidiomycota</taxon>
        <taxon>Agaricomycotina</taxon>
        <taxon>Agaricomycetes</taxon>
        <taxon>Agaricomycetidae</taxon>
        <taxon>Boletales</taxon>
        <taxon>Sclerodermatineae</taxon>
        <taxon>Sclerodermataceae</taxon>
        <taxon>Scleroderma</taxon>
    </lineage>
</organism>
<evidence type="ECO:0000313" key="4">
    <source>
        <dbReference type="Proteomes" id="UP000053989"/>
    </source>
</evidence>
<proteinExistence type="predicted"/>
<evidence type="ECO:0000256" key="1">
    <source>
        <dbReference type="ARBA" id="ARBA00022737"/>
    </source>
</evidence>
<dbReference type="STRING" id="1036808.A0A0C3EIP9"/>
<evidence type="ECO:0008006" key="5">
    <source>
        <dbReference type="Google" id="ProtNLM"/>
    </source>
</evidence>
<dbReference type="InterPro" id="IPR051222">
    <property type="entry name" value="PPR/CCM1_RNA-binding"/>
</dbReference>
<gene>
    <name evidence="3" type="ORF">SCLCIDRAFT_1070904</name>
</gene>
<sequence>MLVGSTSGLGLSPAPSTLPCRLRQAQQLFLRGKFIQRTRISRNRVAQYVRGGENGMSGHHSERDIGVNPVSKNGSVLSIQTSLPLKRACESKAGSLPSHVKEYVAAVDVGSRPAGTSSNTPHLEQKSRPLQDADQTRQKLLAILLTAPTIPEAWKAYEDLMTRFPFDPLRKPSIPYRHLHRLASLLASSQPRTRHLFLQLSSVLTTLRRTGGHVGTWEWNALIDCAGKHWRKTNMADYRTALDIFHDMTAQLRPAENSLSPATLRSSPFPATTRPRPPPAEPDVITYTTLLDIALRSKLPSAIRHALILLQSSGLSANRTTYLSMLAFYARENRLTGLRSILRTIDEQGMELGLDGLNICIWGFASSGRIDVALAIYRVVRSNVAPETSPHLGGGGGDDDIAAVARYLRETECIAVPSSVGPGKIMYTCLIQCLAYQGHIVQALAVFLDMLSNPEAQGEAPVSRHTGVPLCYPPSMVVFRAIFLGFRRHARRPCSVTSNVGPDPPLEGLCDPSLWSLANLKLVFKAFMDLPKGEIPGERVLYWIMVSFVKLGGDDLHLLHQVWEQLEGKYGHGRSKRLERIRRAIYSSPKGQ</sequence>
<dbReference type="AlphaFoldDB" id="A0A0C3EIP9"/>
<dbReference type="InParanoid" id="A0A0C3EIP9"/>
<dbReference type="PANTHER" id="PTHR47942:SF63">
    <property type="entry name" value="PENTATRICOPEPTIDE REPEAT-CONTAINING PROTEIN"/>
    <property type="match status" value="1"/>
</dbReference>
<reference evidence="4" key="2">
    <citation type="submission" date="2015-01" db="EMBL/GenBank/DDBJ databases">
        <title>Evolutionary Origins and Diversification of the Mycorrhizal Mutualists.</title>
        <authorList>
            <consortium name="DOE Joint Genome Institute"/>
            <consortium name="Mycorrhizal Genomics Consortium"/>
            <person name="Kohler A."/>
            <person name="Kuo A."/>
            <person name="Nagy L.G."/>
            <person name="Floudas D."/>
            <person name="Copeland A."/>
            <person name="Barry K.W."/>
            <person name="Cichocki N."/>
            <person name="Veneault-Fourrey C."/>
            <person name="LaButti K."/>
            <person name="Lindquist E.A."/>
            <person name="Lipzen A."/>
            <person name="Lundell T."/>
            <person name="Morin E."/>
            <person name="Murat C."/>
            <person name="Riley R."/>
            <person name="Ohm R."/>
            <person name="Sun H."/>
            <person name="Tunlid A."/>
            <person name="Henrissat B."/>
            <person name="Grigoriev I.V."/>
            <person name="Hibbett D.S."/>
            <person name="Martin F."/>
        </authorList>
    </citation>
    <scope>NUCLEOTIDE SEQUENCE [LARGE SCALE GENOMIC DNA]</scope>
    <source>
        <strain evidence="4">Foug A</strain>
    </source>
</reference>
<evidence type="ECO:0000313" key="3">
    <source>
        <dbReference type="EMBL" id="KIM67806.1"/>
    </source>
</evidence>
<dbReference type="InterPro" id="IPR002885">
    <property type="entry name" value="PPR_rpt"/>
</dbReference>
<reference evidence="3 4" key="1">
    <citation type="submission" date="2014-04" db="EMBL/GenBank/DDBJ databases">
        <authorList>
            <consortium name="DOE Joint Genome Institute"/>
            <person name="Kuo A."/>
            <person name="Kohler A."/>
            <person name="Nagy L.G."/>
            <person name="Floudas D."/>
            <person name="Copeland A."/>
            <person name="Barry K.W."/>
            <person name="Cichocki N."/>
            <person name="Veneault-Fourrey C."/>
            <person name="LaButti K."/>
            <person name="Lindquist E.A."/>
            <person name="Lipzen A."/>
            <person name="Lundell T."/>
            <person name="Morin E."/>
            <person name="Murat C."/>
            <person name="Sun H."/>
            <person name="Tunlid A."/>
            <person name="Henrissat B."/>
            <person name="Grigoriev I.V."/>
            <person name="Hibbett D.S."/>
            <person name="Martin F."/>
            <person name="Nordberg H.P."/>
            <person name="Cantor M.N."/>
            <person name="Hua S.X."/>
        </authorList>
    </citation>
    <scope>NUCLEOTIDE SEQUENCE [LARGE SCALE GENOMIC DNA]</scope>
    <source>
        <strain evidence="3 4">Foug A</strain>
    </source>
</reference>
<dbReference type="PANTHER" id="PTHR47942">
    <property type="entry name" value="TETRATRICOPEPTIDE REPEAT (TPR)-LIKE SUPERFAMILY PROTEIN-RELATED"/>
    <property type="match status" value="1"/>
</dbReference>
<evidence type="ECO:0000256" key="2">
    <source>
        <dbReference type="SAM" id="MobiDB-lite"/>
    </source>
</evidence>
<dbReference type="Proteomes" id="UP000053989">
    <property type="component" value="Unassembled WGS sequence"/>
</dbReference>